<sequence length="285" mass="31517">MKNLLVPTDFSPEAHYAYEVALQLAKHTQGTVILLHVLEALGDGGGGFSTVGGPVGGNSFNQTFPIRLIEATKRRMQALRDEARQRVPGVPVLDSIKIGTVGDSILKAIKRHNIDMVVMGARRHGDLSHVFWSSNTERMIRLAPCPVLTVKHQHAQFEARTIVFPSDFSEEAARALDGLRHVQEFFPNAELHLLHVGTGDEKEAARLQQQMQEFARQHHLSNCKTVEVGATRTSKGIEEYAQNVHADLVVMPTHTHSLLGNLLHTSIAEAVATHAFPPVLTYHYQ</sequence>
<dbReference type="PANTHER" id="PTHR46268:SF6">
    <property type="entry name" value="UNIVERSAL STRESS PROTEIN UP12"/>
    <property type="match status" value="1"/>
</dbReference>
<dbReference type="PANTHER" id="PTHR46268">
    <property type="entry name" value="STRESS RESPONSE PROTEIN NHAX"/>
    <property type="match status" value="1"/>
</dbReference>
<dbReference type="InterPro" id="IPR006015">
    <property type="entry name" value="Universal_stress_UspA"/>
</dbReference>
<reference evidence="3 4" key="1">
    <citation type="submission" date="2015-12" db="EMBL/GenBank/DDBJ databases">
        <authorList>
            <person name="Shamseldin A."/>
            <person name="Moawad H."/>
            <person name="Abd El-Rahim W.M."/>
            <person name="Sadowsky M.J."/>
        </authorList>
    </citation>
    <scope>NUCLEOTIDE SEQUENCE [LARGE SCALE GENOMIC DNA]</scope>
    <source>
        <strain evidence="3 4">DG5B</strain>
    </source>
</reference>
<dbReference type="AlphaFoldDB" id="A0A0U3K2K2"/>
<dbReference type="RefSeq" id="WP_068196972.1">
    <property type="nucleotide sequence ID" value="NZ_CP013909.1"/>
</dbReference>
<evidence type="ECO:0000313" key="3">
    <source>
        <dbReference type="EMBL" id="ALW86815.1"/>
    </source>
</evidence>
<gene>
    <name evidence="3" type="ORF">AUC43_18055</name>
</gene>
<comment type="similarity">
    <text evidence="1">Belongs to the universal stress protein A family.</text>
</comment>
<dbReference type="InterPro" id="IPR014729">
    <property type="entry name" value="Rossmann-like_a/b/a_fold"/>
</dbReference>
<feature type="domain" description="UspA" evidence="2">
    <location>
        <begin position="160"/>
        <end position="282"/>
    </location>
</feature>
<evidence type="ECO:0000313" key="4">
    <source>
        <dbReference type="Proteomes" id="UP000059542"/>
    </source>
</evidence>
<dbReference type="KEGG" id="hyg:AUC43_18055"/>
<dbReference type="SUPFAM" id="SSF52402">
    <property type="entry name" value="Adenine nucleotide alpha hydrolases-like"/>
    <property type="match status" value="2"/>
</dbReference>
<dbReference type="Proteomes" id="UP000059542">
    <property type="component" value="Chromosome"/>
</dbReference>
<dbReference type="PRINTS" id="PR01438">
    <property type="entry name" value="UNVRSLSTRESS"/>
</dbReference>
<evidence type="ECO:0000259" key="2">
    <source>
        <dbReference type="Pfam" id="PF00582"/>
    </source>
</evidence>
<dbReference type="Pfam" id="PF00582">
    <property type="entry name" value="Usp"/>
    <property type="match status" value="3"/>
</dbReference>
<dbReference type="InterPro" id="IPR006016">
    <property type="entry name" value="UspA"/>
</dbReference>
<dbReference type="Gene3D" id="3.40.50.620">
    <property type="entry name" value="HUPs"/>
    <property type="match status" value="2"/>
</dbReference>
<feature type="domain" description="UspA" evidence="2">
    <location>
        <begin position="1"/>
        <end position="43"/>
    </location>
</feature>
<dbReference type="EMBL" id="CP013909">
    <property type="protein sequence ID" value="ALW86815.1"/>
    <property type="molecule type" value="Genomic_DNA"/>
</dbReference>
<proteinExistence type="inferred from homology"/>
<organism evidence="3 4">
    <name type="scientific">Hymenobacter sedentarius</name>
    <dbReference type="NCBI Taxonomy" id="1411621"/>
    <lineage>
        <taxon>Bacteria</taxon>
        <taxon>Pseudomonadati</taxon>
        <taxon>Bacteroidota</taxon>
        <taxon>Cytophagia</taxon>
        <taxon>Cytophagales</taxon>
        <taxon>Hymenobacteraceae</taxon>
        <taxon>Hymenobacter</taxon>
    </lineage>
</organism>
<keyword evidence="4" id="KW-1185">Reference proteome</keyword>
<feature type="domain" description="UspA" evidence="2">
    <location>
        <begin position="74"/>
        <end position="151"/>
    </location>
</feature>
<dbReference type="CDD" id="cd00293">
    <property type="entry name" value="USP-like"/>
    <property type="match status" value="2"/>
</dbReference>
<protein>
    <recommendedName>
        <fullName evidence="2">UspA domain-containing protein</fullName>
    </recommendedName>
</protein>
<name>A0A0U3K2K2_9BACT</name>
<dbReference type="OrthoDB" id="1522603at2"/>
<accession>A0A0U3K2K2</accession>
<evidence type="ECO:0000256" key="1">
    <source>
        <dbReference type="ARBA" id="ARBA00008791"/>
    </source>
</evidence>